<reference evidence="2" key="1">
    <citation type="submission" date="2020-03" db="EMBL/GenBank/DDBJ databases">
        <authorList>
            <person name="Weist P."/>
        </authorList>
    </citation>
    <scope>NUCLEOTIDE SEQUENCE</scope>
</reference>
<dbReference type="EMBL" id="CADEAL010002250">
    <property type="protein sequence ID" value="CAB1439240.1"/>
    <property type="molecule type" value="Genomic_DNA"/>
</dbReference>
<dbReference type="AlphaFoldDB" id="A0A9N7YVI9"/>
<keyword evidence="3" id="KW-1185">Reference proteome</keyword>
<accession>A0A9N7YVI9</accession>
<organism evidence="2 3">
    <name type="scientific">Pleuronectes platessa</name>
    <name type="common">European plaice</name>
    <dbReference type="NCBI Taxonomy" id="8262"/>
    <lineage>
        <taxon>Eukaryota</taxon>
        <taxon>Metazoa</taxon>
        <taxon>Chordata</taxon>
        <taxon>Craniata</taxon>
        <taxon>Vertebrata</taxon>
        <taxon>Euteleostomi</taxon>
        <taxon>Actinopterygii</taxon>
        <taxon>Neopterygii</taxon>
        <taxon>Teleostei</taxon>
        <taxon>Neoteleostei</taxon>
        <taxon>Acanthomorphata</taxon>
        <taxon>Carangaria</taxon>
        <taxon>Pleuronectiformes</taxon>
        <taxon>Pleuronectoidei</taxon>
        <taxon>Pleuronectidae</taxon>
        <taxon>Pleuronectes</taxon>
    </lineage>
</organism>
<evidence type="ECO:0000313" key="2">
    <source>
        <dbReference type="EMBL" id="CAB1439240.1"/>
    </source>
</evidence>
<name>A0A9N7YVI9_PLEPL</name>
<feature type="region of interest" description="Disordered" evidence="1">
    <location>
        <begin position="49"/>
        <end position="85"/>
    </location>
</feature>
<protein>
    <submittedName>
        <fullName evidence="2">Uncharacterized protein</fullName>
    </submittedName>
</protein>
<gene>
    <name evidence="2" type="ORF">PLEPLA_LOCUS27059</name>
</gene>
<evidence type="ECO:0000256" key="1">
    <source>
        <dbReference type="SAM" id="MobiDB-lite"/>
    </source>
</evidence>
<dbReference type="Proteomes" id="UP001153269">
    <property type="component" value="Unassembled WGS sequence"/>
</dbReference>
<evidence type="ECO:0000313" key="3">
    <source>
        <dbReference type="Proteomes" id="UP001153269"/>
    </source>
</evidence>
<feature type="compositionally biased region" description="Basic and acidic residues" evidence="1">
    <location>
        <begin position="63"/>
        <end position="79"/>
    </location>
</feature>
<sequence>MREAIRLKKEAIQSCLAQRSAAAADRYPKAKRDADPVVLETNTWVEKEFRETDESGDAPGVDVTHKEVKRDSAGRRPRESNTTVSTAKVTHLHCYTLTDILPEVTQLVGIKIPNTELAGFNNLWVWRMTRSSRSQQQRPG</sequence>
<proteinExistence type="predicted"/>
<comment type="caution">
    <text evidence="2">The sequence shown here is derived from an EMBL/GenBank/DDBJ whole genome shotgun (WGS) entry which is preliminary data.</text>
</comment>